<evidence type="ECO:0000313" key="12">
    <source>
        <dbReference type="EMBL" id="MDX5892811.1"/>
    </source>
</evidence>
<feature type="transmembrane region" description="Helical" evidence="10">
    <location>
        <begin position="320"/>
        <end position="338"/>
    </location>
</feature>
<dbReference type="InterPro" id="IPR001898">
    <property type="entry name" value="SLC13A/DASS"/>
</dbReference>
<evidence type="ECO:0000256" key="2">
    <source>
        <dbReference type="ARBA" id="ARBA00006772"/>
    </source>
</evidence>
<dbReference type="GO" id="GO:0015141">
    <property type="term" value="F:succinate transmembrane transporter activity"/>
    <property type="evidence" value="ECO:0007669"/>
    <property type="project" value="UniProtKB-ARBA"/>
</dbReference>
<evidence type="ECO:0000256" key="9">
    <source>
        <dbReference type="SAM" id="MobiDB-lite"/>
    </source>
</evidence>
<dbReference type="AlphaFoldDB" id="A0A023X051"/>
<dbReference type="STRING" id="42256.RradSPS_0117"/>
<dbReference type="CDD" id="cd01115">
    <property type="entry name" value="SLC13_permease"/>
    <property type="match status" value="1"/>
</dbReference>
<feature type="transmembrane region" description="Helical" evidence="10">
    <location>
        <begin position="155"/>
        <end position="173"/>
    </location>
</feature>
<dbReference type="KEGG" id="rrd:RradSPS_0117"/>
<name>A0A023X051_RUBRA</name>
<dbReference type="PANTHER" id="PTHR10283">
    <property type="entry name" value="SOLUTE CARRIER FAMILY 13 MEMBER"/>
    <property type="match status" value="1"/>
</dbReference>
<feature type="transmembrane region" description="Helical" evidence="10">
    <location>
        <begin position="218"/>
        <end position="243"/>
    </location>
</feature>
<feature type="region of interest" description="Disordered" evidence="9">
    <location>
        <begin position="1"/>
        <end position="33"/>
    </location>
</feature>
<dbReference type="GO" id="GO:0005886">
    <property type="term" value="C:plasma membrane"/>
    <property type="evidence" value="ECO:0007669"/>
    <property type="project" value="TreeGrafter"/>
</dbReference>
<dbReference type="PROSITE" id="PS01271">
    <property type="entry name" value="NA_SULFATE"/>
    <property type="match status" value="1"/>
</dbReference>
<keyword evidence="13" id="KW-1185">Reference proteome</keyword>
<dbReference type="Proteomes" id="UP000025229">
    <property type="component" value="Chromosome"/>
</dbReference>
<evidence type="ECO:0000313" key="13">
    <source>
        <dbReference type="Proteomes" id="UP000025229"/>
    </source>
</evidence>
<keyword evidence="7 10" id="KW-0472">Membrane</keyword>
<dbReference type="InterPro" id="IPR031312">
    <property type="entry name" value="Na/sul_symport_CS"/>
</dbReference>
<dbReference type="Pfam" id="PF00939">
    <property type="entry name" value="Na_sulph_symp"/>
    <property type="match status" value="1"/>
</dbReference>
<sequence>MSEGGGRDPKDSGDVVEERNLADRPEMGEVTERERVSTRAWVGRFAGPVLALVVYLLLPSGEGGLSPEGQVVVAVGLLMAVWWVTEALPLPATALLPIVLFPLFGAVEIGDATAPYASDTIFLFMGGFMIALAMQRWGLHRRIALFTILAVGTKPVRVIGGFMLATAFLSMWVSNTATAVMMLPIGLSVLALVLTDGERSGGSGAEEDASRFTGAGASNFAVCLMLGIAYAASIGSLATLIGTPPNLFMAGFLQETYDITIGFGQWMAVGLPLSAVFLFVSWIVLTRFVYPPEIEEISGGRELIRGEIEEMGGISRGEKVVLAIFVTTAFFWIFRQPLSGLPGLGGLEDAGIAIAAAVLLFAIPVDWRNGVFALDWRTALRLPWGVLLLFGGGLSLASAVSATGVDEWIGDRFGGLAGIPTLLFVVAVTVAVIFLTELTSNTATAAALLPIFGGVAVGVDLDPLLLVVPAALAASCAFMLPVATPPNAIVFGSGHVTILQMVRAGVWLNVIAILLITLAVYGLASWALGLTLA</sequence>
<keyword evidence="5 10" id="KW-0812">Transmembrane</keyword>
<feature type="transmembrane region" description="Helical" evidence="10">
    <location>
        <begin position="41"/>
        <end position="58"/>
    </location>
</feature>
<keyword evidence="6 10" id="KW-1133">Transmembrane helix</keyword>
<dbReference type="Proteomes" id="UP001281130">
    <property type="component" value="Unassembled WGS sequence"/>
</dbReference>
<comment type="similarity">
    <text evidence="2">Belongs to the SLC13A/DASS transporter (TC 2.A.47) family. NADC subfamily.</text>
</comment>
<feature type="transmembrane region" description="Helical" evidence="10">
    <location>
        <begin position="263"/>
        <end position="285"/>
    </location>
</feature>
<evidence type="ECO:0000256" key="5">
    <source>
        <dbReference type="ARBA" id="ARBA00022692"/>
    </source>
</evidence>
<protein>
    <recommendedName>
        <fullName evidence="3">Sodium-dependent dicarboxylate transporter SdcS</fullName>
    </recommendedName>
    <alternativeName>
        <fullName evidence="8">Na(+)/dicarboxylate symporter</fullName>
    </alternativeName>
</protein>
<dbReference type="HOGENOM" id="CLU_005170_0_0_11"/>
<feature type="transmembrane region" description="Helical" evidence="10">
    <location>
        <begin position="179"/>
        <end position="197"/>
    </location>
</feature>
<feature type="transmembrane region" description="Helical" evidence="10">
    <location>
        <begin position="116"/>
        <end position="134"/>
    </location>
</feature>
<dbReference type="eggNOG" id="COG0471">
    <property type="taxonomic scope" value="Bacteria"/>
</dbReference>
<comment type="subcellular location">
    <subcellularLocation>
        <location evidence="1">Membrane</location>
        <topology evidence="1">Multi-pass membrane protein</topology>
    </subcellularLocation>
</comment>
<evidence type="ECO:0000256" key="1">
    <source>
        <dbReference type="ARBA" id="ARBA00004141"/>
    </source>
</evidence>
<feature type="transmembrane region" description="Helical" evidence="10">
    <location>
        <begin position="413"/>
        <end position="435"/>
    </location>
</feature>
<evidence type="ECO:0000256" key="3">
    <source>
        <dbReference type="ARBA" id="ARBA00020150"/>
    </source>
</evidence>
<feature type="transmembrane region" description="Helical" evidence="10">
    <location>
        <begin position="92"/>
        <end position="110"/>
    </location>
</feature>
<dbReference type="PANTHER" id="PTHR10283:SF82">
    <property type="entry name" value="SOLUTE CARRIER FAMILY 13 MEMBER 2"/>
    <property type="match status" value="1"/>
</dbReference>
<dbReference type="PATRIC" id="fig|42256.3.peg.118"/>
<gene>
    <name evidence="11" type="ORF">RradSPS_0117</name>
    <name evidence="12" type="ORF">SIL72_02095</name>
</gene>
<dbReference type="EMBL" id="CP007514">
    <property type="protein sequence ID" value="AHY45400.1"/>
    <property type="molecule type" value="Genomic_DNA"/>
</dbReference>
<dbReference type="NCBIfam" id="TIGR00785">
    <property type="entry name" value="dass"/>
    <property type="match status" value="1"/>
</dbReference>
<reference evidence="12" key="2">
    <citation type="submission" date="2023-11" db="EMBL/GenBank/DDBJ databases">
        <title>MicrobeMod: A computational toolkit for identifying prokaryotic methylation and restriction-modification with nanopore sequencing.</title>
        <authorList>
            <person name="Crits-Christoph A."/>
            <person name="Kang S.C."/>
            <person name="Lee H."/>
            <person name="Ostrov N."/>
        </authorList>
    </citation>
    <scope>NUCLEOTIDE SEQUENCE</scope>
    <source>
        <strain evidence="12">ATCC 51242</strain>
    </source>
</reference>
<keyword evidence="4" id="KW-0813">Transport</keyword>
<dbReference type="EMBL" id="JAWXXX010000001">
    <property type="protein sequence ID" value="MDX5892811.1"/>
    <property type="molecule type" value="Genomic_DNA"/>
</dbReference>
<reference evidence="11 13" key="1">
    <citation type="submission" date="2014-03" db="EMBL/GenBank/DDBJ databases">
        <title>Complete genome sequence of the Radio-Resistant Rubrobacter radiotolerans RSPS-4.</title>
        <authorList>
            <person name="Egas C.C."/>
            <person name="Barroso C.C."/>
            <person name="Froufe H.J.C."/>
            <person name="Pacheco J.J."/>
            <person name="Albuquerque L.L."/>
            <person name="da Costa M.M.S."/>
        </authorList>
    </citation>
    <scope>NUCLEOTIDE SEQUENCE [LARGE SCALE GENOMIC DNA]</scope>
    <source>
        <strain evidence="11 13">RSPS-4</strain>
    </source>
</reference>
<accession>A0A023X051</accession>
<evidence type="ECO:0000256" key="10">
    <source>
        <dbReference type="SAM" id="Phobius"/>
    </source>
</evidence>
<proteinExistence type="inferred from homology"/>
<evidence type="ECO:0000313" key="11">
    <source>
        <dbReference type="EMBL" id="AHY45400.1"/>
    </source>
</evidence>
<feature type="transmembrane region" description="Helical" evidence="10">
    <location>
        <begin position="442"/>
        <end position="459"/>
    </location>
</feature>
<evidence type="ECO:0000256" key="4">
    <source>
        <dbReference type="ARBA" id="ARBA00022448"/>
    </source>
</evidence>
<feature type="transmembrane region" description="Helical" evidence="10">
    <location>
        <begin position="379"/>
        <end position="401"/>
    </location>
</feature>
<evidence type="ECO:0000256" key="6">
    <source>
        <dbReference type="ARBA" id="ARBA00022989"/>
    </source>
</evidence>
<feature type="transmembrane region" description="Helical" evidence="10">
    <location>
        <begin position="64"/>
        <end position="85"/>
    </location>
</feature>
<organism evidence="11 13">
    <name type="scientific">Rubrobacter radiotolerans</name>
    <name type="common">Arthrobacter radiotolerans</name>
    <dbReference type="NCBI Taxonomy" id="42256"/>
    <lineage>
        <taxon>Bacteria</taxon>
        <taxon>Bacillati</taxon>
        <taxon>Actinomycetota</taxon>
        <taxon>Rubrobacteria</taxon>
        <taxon>Rubrobacterales</taxon>
        <taxon>Rubrobacteraceae</taxon>
        <taxon>Rubrobacter</taxon>
    </lineage>
</organism>
<feature type="transmembrane region" description="Helical" evidence="10">
    <location>
        <begin position="350"/>
        <end position="367"/>
    </location>
</feature>
<evidence type="ECO:0000256" key="7">
    <source>
        <dbReference type="ARBA" id="ARBA00023136"/>
    </source>
</evidence>
<evidence type="ECO:0000256" key="8">
    <source>
        <dbReference type="ARBA" id="ARBA00031174"/>
    </source>
</evidence>
<feature type="transmembrane region" description="Helical" evidence="10">
    <location>
        <begin position="504"/>
        <end position="528"/>
    </location>
</feature>